<protein>
    <submittedName>
        <fullName evidence="1">Uncharacterized protein</fullName>
    </submittedName>
</protein>
<dbReference type="EMBL" id="JYDP01000027">
    <property type="protein sequence ID" value="KRZ14054.1"/>
    <property type="molecule type" value="Genomic_DNA"/>
</dbReference>
<accession>A0A0V1HU91</accession>
<name>A0A0V1HU91_9BILA</name>
<keyword evidence="2" id="KW-1185">Reference proteome</keyword>
<proteinExistence type="predicted"/>
<reference evidence="1 2" key="1">
    <citation type="submission" date="2015-01" db="EMBL/GenBank/DDBJ databases">
        <title>Evolution of Trichinella species and genotypes.</title>
        <authorList>
            <person name="Korhonen P.K."/>
            <person name="Edoardo P."/>
            <person name="Giuseppe L.R."/>
            <person name="Gasser R.B."/>
        </authorList>
    </citation>
    <scope>NUCLEOTIDE SEQUENCE [LARGE SCALE GENOMIC DNA]</scope>
    <source>
        <strain evidence="1">ISS1029</strain>
    </source>
</reference>
<dbReference type="AlphaFoldDB" id="A0A0V1HU91"/>
<comment type="caution">
    <text evidence="1">The sequence shown here is derived from an EMBL/GenBank/DDBJ whole genome shotgun (WGS) entry which is preliminary data.</text>
</comment>
<gene>
    <name evidence="1" type="ORF">T11_14585</name>
</gene>
<dbReference type="Proteomes" id="UP000055024">
    <property type="component" value="Unassembled WGS sequence"/>
</dbReference>
<organism evidence="1 2">
    <name type="scientific">Trichinella zimbabwensis</name>
    <dbReference type="NCBI Taxonomy" id="268475"/>
    <lineage>
        <taxon>Eukaryota</taxon>
        <taxon>Metazoa</taxon>
        <taxon>Ecdysozoa</taxon>
        <taxon>Nematoda</taxon>
        <taxon>Enoplea</taxon>
        <taxon>Dorylaimia</taxon>
        <taxon>Trichinellida</taxon>
        <taxon>Trichinellidae</taxon>
        <taxon>Trichinella</taxon>
    </lineage>
</organism>
<sequence length="59" mass="7226">MTNFEDEHGYVYSKAQSTYTNYIYRQRKYSTMKAKYMDAREQFKKVVDWNKVHAVANQY</sequence>
<evidence type="ECO:0000313" key="1">
    <source>
        <dbReference type="EMBL" id="KRZ14054.1"/>
    </source>
</evidence>
<evidence type="ECO:0000313" key="2">
    <source>
        <dbReference type="Proteomes" id="UP000055024"/>
    </source>
</evidence>